<evidence type="ECO:0008006" key="4">
    <source>
        <dbReference type="Google" id="ProtNLM"/>
    </source>
</evidence>
<feature type="compositionally biased region" description="Low complexity" evidence="1">
    <location>
        <begin position="369"/>
        <end position="388"/>
    </location>
</feature>
<proteinExistence type="predicted"/>
<sequence length="1083" mass="117093">MSMTLEELQVVIDAKISPFKQKMKELENQVKTSNNKVQNSTSSIKAAFSKIGKIAAFSYLSKKMLDLGVTSTQTALEVVASVNQIKRQMGESSQAFLKWIETNANAMNMSVSDATQYASIYGNLFAGFIKDSDKLSAYTGKMLQTSAVIAEGTGRSITDVMERIRSGLLGNTEAIEDLGINVNVAMIESTEAFKKYAGDSSWQQLDYNTQQQIRLMAILEQASAKFGNTLTNSVNSRVSLFKSLLKDTAFNLGSALLPILNAVMPVLNSLAMALKNATAKLAEFVSLMFNKKATVKNSALESMADSLGGVVNNANDAAGAVDDVADSLGDADDASSGVADNLDDTAKSAKKAVKELLGLAGFDEINSLGSNDSDSDSSSPKSKSPSSGSGKGGSGGNGNGGSDILPEVALEDLDNNFKSIFDGWDKTLKPLLDYLSKLKDLFKDGFNVSFRADSIERFKEALKGIWQSLKDIFEDGTVLAAAAKFGEKLAYALGQITGAIANVIMGIAVFIAESLNKSLNETKLDIKSWLIRQFEISGDLVAYIGNIAQALGQIFYDTITSTPATDVGSHIISAFTYAGMGIAELFTKYTRDWFGILDAVLTENQDKITRNLTGLLSAAEPAFKSMADFAKHSMEAINKTYDDHFKPYMDSLKKGWVEIVGTFLDSWNTYIQPVLDNIGQGFSDMISNHFQPMVDKVLDYLGDIIDDLKVIWENVLQPFFNWLAEWIVPILAPAIQYLADVFFDVWGKIADIVGGVIDILQGINDFLKGVFTGDWSLAWDGIKQIFSGFSTILESLVMVLWNALIGLFKAAWNTLVAIVQAGWDGIVKIFSPIGKWFGDRWNDIVKAFTGAGQWFTQKFQEAWTGLTNIFQSIGSWFKSRYNDVTNAFSSIGSWFGNTFRGAWSNVTSAFSGVANFFRGIYNTIKNSFTNIGTAIGSAVSGAFRSAMNSAFSTVENVVNSFIGMINGVIGVINKIPGVSLGRIGRVYIPKLARGGIVDSPTLAMIGEAGKEAVVPLENTGFLQTMGRVVSTAVVNALGSGNQQSGFSGDGDIIIQIGGSEFGRIAIKEINKEQQRAGQILLKI</sequence>
<evidence type="ECO:0000256" key="1">
    <source>
        <dbReference type="SAM" id="MobiDB-lite"/>
    </source>
</evidence>
<feature type="compositionally biased region" description="Gly residues" evidence="1">
    <location>
        <begin position="389"/>
        <end position="401"/>
    </location>
</feature>
<dbReference type="Gene3D" id="1.20.120.20">
    <property type="entry name" value="Apolipoprotein"/>
    <property type="match status" value="1"/>
</dbReference>
<reference evidence="2 3" key="1">
    <citation type="submission" date="2016-10" db="EMBL/GenBank/DDBJ databases">
        <authorList>
            <person name="de Groot N.N."/>
        </authorList>
    </citation>
    <scope>NUCLEOTIDE SEQUENCE [LARGE SCALE GENOMIC DNA]</scope>
    <source>
        <strain evidence="2 3">VTM1R29</strain>
    </source>
</reference>
<dbReference type="SUPFAM" id="SSF48371">
    <property type="entry name" value="ARM repeat"/>
    <property type="match status" value="1"/>
</dbReference>
<evidence type="ECO:0000313" key="3">
    <source>
        <dbReference type="Proteomes" id="UP000182764"/>
    </source>
</evidence>
<dbReference type="Proteomes" id="UP000182764">
    <property type="component" value="Unassembled WGS sequence"/>
</dbReference>
<protein>
    <recommendedName>
        <fullName evidence="4">TMP repeat-containing protein</fullName>
    </recommendedName>
</protein>
<evidence type="ECO:0000313" key="2">
    <source>
        <dbReference type="EMBL" id="SEM36808.1"/>
    </source>
</evidence>
<accession>A0A1H7XUI6</accession>
<dbReference type="InterPro" id="IPR016024">
    <property type="entry name" value="ARM-type_fold"/>
</dbReference>
<gene>
    <name evidence="2" type="ORF">SAMN04487839_11839</name>
</gene>
<dbReference type="RefSeq" id="WP_074596867.1">
    <property type="nucleotide sequence ID" value="NZ_FNUH01000013.1"/>
</dbReference>
<name>A0A1H7XUI6_9STRE</name>
<feature type="region of interest" description="Disordered" evidence="1">
    <location>
        <begin position="368"/>
        <end position="405"/>
    </location>
</feature>
<dbReference type="AlphaFoldDB" id="A0A1H7XUI6"/>
<organism evidence="2 3">
    <name type="scientific">Streptococcus gallolyticus</name>
    <dbReference type="NCBI Taxonomy" id="315405"/>
    <lineage>
        <taxon>Bacteria</taxon>
        <taxon>Bacillati</taxon>
        <taxon>Bacillota</taxon>
        <taxon>Bacilli</taxon>
        <taxon>Lactobacillales</taxon>
        <taxon>Streptococcaceae</taxon>
        <taxon>Streptococcus</taxon>
    </lineage>
</organism>
<dbReference type="EMBL" id="FOBM01000018">
    <property type="protein sequence ID" value="SEM36808.1"/>
    <property type="molecule type" value="Genomic_DNA"/>
</dbReference>